<dbReference type="OrthoDB" id="570524at2"/>
<dbReference type="SUPFAM" id="SSF53850">
    <property type="entry name" value="Periplasmic binding protein-like II"/>
    <property type="match status" value="1"/>
</dbReference>
<keyword evidence="6" id="KW-0067">ATP-binding</keyword>
<dbReference type="CDD" id="cd13553">
    <property type="entry name" value="PBP2_NrtA_CpmA_like"/>
    <property type="match status" value="1"/>
</dbReference>
<evidence type="ECO:0000256" key="4">
    <source>
        <dbReference type="ARBA" id="ARBA00022519"/>
    </source>
</evidence>
<proteinExistence type="predicted"/>
<keyword evidence="5" id="KW-0472">Membrane</keyword>
<keyword evidence="3" id="KW-1003">Cell membrane</keyword>
<keyword evidence="7" id="KW-1185">Reference proteome</keyword>
<keyword evidence="2" id="KW-0813">Transport</keyword>
<dbReference type="InterPro" id="IPR044527">
    <property type="entry name" value="NrtA/CpmA_ABC-bd_dom"/>
</dbReference>
<keyword evidence="4" id="KW-0997">Cell inner membrane</keyword>
<dbReference type="EMBL" id="FOHO01000010">
    <property type="protein sequence ID" value="SET80530.1"/>
    <property type="molecule type" value="Genomic_DNA"/>
</dbReference>
<dbReference type="Gene3D" id="3.40.190.10">
    <property type="entry name" value="Periplasmic binding protein-like II"/>
    <property type="match status" value="2"/>
</dbReference>
<dbReference type="RefSeq" id="WP_090736087.1">
    <property type="nucleotide sequence ID" value="NZ_FOHO01000010.1"/>
</dbReference>
<accession>A0A1I0H9N9</accession>
<gene>
    <name evidence="6" type="ORF">SAMN04489858_11093</name>
</gene>
<dbReference type="GO" id="GO:0005524">
    <property type="term" value="F:ATP binding"/>
    <property type="evidence" value="ECO:0007669"/>
    <property type="project" value="UniProtKB-KW"/>
</dbReference>
<dbReference type="PANTHER" id="PTHR30024:SF43">
    <property type="entry name" value="BLL4572 PROTEIN"/>
    <property type="match status" value="1"/>
</dbReference>
<sequence>MSSLRLGYIPLIDAAPLIVAHEMGFAAEEGLRFDIVRLNTWAQSRDMLGAGMIDAAHMLMPIPVAQAIGLGPRMPALDLVMYLSHGGQAFAVNTDIAARLRAEGYAFDFADARRAGTALRRVIKGPLRVGVPFMFSTQLELTHHWLRACGFAPEDLDLRTVPPPMMADALAAGEVDAFCVGEPWPSFAVERGIAALLLPGPAVWAAPPEKGLVLRRDFTETRGAETGALMRAIWRAGRWLDEPDHRGAAAEIMSRTEYLDLPSELAERGLTGRLTVTPRGELRQAPGFLAFHSGGASFPWKSQAALIARNIALRHGLDPMAAMRAAMPHFRTDLYRQHLRSAGAALPGASLRIEGMIDADRTVPAERGQMVLRADRFFDGFVFDPPTPDSSES</sequence>
<dbReference type="Pfam" id="PF13379">
    <property type="entry name" value="NMT1_2"/>
    <property type="match status" value="1"/>
</dbReference>
<evidence type="ECO:0000313" key="7">
    <source>
        <dbReference type="Proteomes" id="UP000199180"/>
    </source>
</evidence>
<evidence type="ECO:0000256" key="3">
    <source>
        <dbReference type="ARBA" id="ARBA00022475"/>
    </source>
</evidence>
<comment type="subcellular location">
    <subcellularLocation>
        <location evidence="1">Endomembrane system</location>
    </subcellularLocation>
</comment>
<dbReference type="STRING" id="364199.SAMN04489858_11093"/>
<organism evidence="6 7">
    <name type="scientific">Paracoccus homiensis</name>
    <dbReference type="NCBI Taxonomy" id="364199"/>
    <lineage>
        <taxon>Bacteria</taxon>
        <taxon>Pseudomonadati</taxon>
        <taxon>Pseudomonadota</taxon>
        <taxon>Alphaproteobacteria</taxon>
        <taxon>Rhodobacterales</taxon>
        <taxon>Paracoccaceae</taxon>
        <taxon>Paracoccus</taxon>
    </lineage>
</organism>
<dbReference type="AlphaFoldDB" id="A0A1I0H9N9"/>
<keyword evidence="6" id="KW-0547">Nucleotide-binding</keyword>
<evidence type="ECO:0000256" key="5">
    <source>
        <dbReference type="ARBA" id="ARBA00023136"/>
    </source>
</evidence>
<protein>
    <submittedName>
        <fullName evidence="6">NitT/TauT family transport system ATP-binding protein</fullName>
    </submittedName>
</protein>
<evidence type="ECO:0000313" key="6">
    <source>
        <dbReference type="EMBL" id="SET80530.1"/>
    </source>
</evidence>
<name>A0A1I0H9N9_9RHOB</name>
<evidence type="ECO:0000256" key="1">
    <source>
        <dbReference type="ARBA" id="ARBA00004308"/>
    </source>
</evidence>
<reference evidence="6 7" key="1">
    <citation type="submission" date="2016-10" db="EMBL/GenBank/DDBJ databases">
        <authorList>
            <person name="de Groot N.N."/>
        </authorList>
    </citation>
    <scope>NUCLEOTIDE SEQUENCE [LARGE SCALE GENOMIC DNA]</scope>
    <source>
        <strain evidence="6 7">DSM 17862</strain>
    </source>
</reference>
<dbReference type="Proteomes" id="UP000199180">
    <property type="component" value="Unassembled WGS sequence"/>
</dbReference>
<evidence type="ECO:0000256" key="2">
    <source>
        <dbReference type="ARBA" id="ARBA00022448"/>
    </source>
</evidence>
<dbReference type="PANTHER" id="PTHR30024">
    <property type="entry name" value="ALIPHATIC SULFONATES-BINDING PROTEIN-RELATED"/>
    <property type="match status" value="1"/>
</dbReference>
<dbReference type="GO" id="GO:0012505">
    <property type="term" value="C:endomembrane system"/>
    <property type="evidence" value="ECO:0007669"/>
    <property type="project" value="UniProtKB-SubCell"/>
</dbReference>